<reference evidence="2" key="1">
    <citation type="submission" date="2021-01" db="EMBL/GenBank/DDBJ databases">
        <authorList>
            <consortium name="Genoscope - CEA"/>
            <person name="William W."/>
        </authorList>
    </citation>
    <scope>NUCLEOTIDE SEQUENCE</scope>
</reference>
<organism evidence="2 3">
    <name type="scientific">Paramecium pentaurelia</name>
    <dbReference type="NCBI Taxonomy" id="43138"/>
    <lineage>
        <taxon>Eukaryota</taxon>
        <taxon>Sar</taxon>
        <taxon>Alveolata</taxon>
        <taxon>Ciliophora</taxon>
        <taxon>Intramacronucleata</taxon>
        <taxon>Oligohymenophorea</taxon>
        <taxon>Peniculida</taxon>
        <taxon>Parameciidae</taxon>
        <taxon>Paramecium</taxon>
    </lineage>
</organism>
<evidence type="ECO:0000256" key="1">
    <source>
        <dbReference type="SAM" id="SignalP"/>
    </source>
</evidence>
<dbReference type="Proteomes" id="UP000689195">
    <property type="component" value="Unassembled WGS sequence"/>
</dbReference>
<proteinExistence type="predicted"/>
<feature type="chain" id="PRO_5035783777" description="Transmembrane protein" evidence="1">
    <location>
        <begin position="22"/>
        <end position="284"/>
    </location>
</feature>
<evidence type="ECO:0000313" key="2">
    <source>
        <dbReference type="EMBL" id="CAD8212288.1"/>
    </source>
</evidence>
<name>A0A8S1YG27_9CILI</name>
<keyword evidence="1" id="KW-0732">Signal</keyword>
<dbReference type="AlphaFoldDB" id="A0A8S1YG27"/>
<dbReference type="OrthoDB" id="284750at2759"/>
<comment type="caution">
    <text evidence="2">The sequence shown here is derived from an EMBL/GenBank/DDBJ whole genome shotgun (WGS) entry which is preliminary data.</text>
</comment>
<dbReference type="EMBL" id="CAJJDO010000167">
    <property type="protein sequence ID" value="CAD8212288.1"/>
    <property type="molecule type" value="Genomic_DNA"/>
</dbReference>
<keyword evidence="3" id="KW-1185">Reference proteome</keyword>
<accession>A0A8S1YG27</accession>
<gene>
    <name evidence="2" type="ORF">PPENT_87.1.T1670068</name>
</gene>
<feature type="signal peptide" evidence="1">
    <location>
        <begin position="1"/>
        <end position="21"/>
    </location>
</feature>
<evidence type="ECO:0000313" key="3">
    <source>
        <dbReference type="Proteomes" id="UP000689195"/>
    </source>
</evidence>
<sequence>MSNQLKLQLLILLIVNKSYESECNCDQLEENDCKIAKQCKFDQNQCQLKSCQDYSIYECNYVDNCNLENNICINHDWSTCADIPLEVCELRDNCAINNENQCREFTKCEDYQFNKNQNCNSKNENCYNGIDGYCKSKIVIGNCQDIQQECEKYKMLDKTYCVISTDNKCVSIEITQCSNMNGTPACSLYEECNWDISTSICSEKRCNDLNQQNCNGSIKNLNGDKTICYWDNGVCQKMSSIDDLSETNCYQSTNGQNTWKDGQCQECTQLSGIIILINYLIYLF</sequence>
<evidence type="ECO:0008006" key="4">
    <source>
        <dbReference type="Google" id="ProtNLM"/>
    </source>
</evidence>
<protein>
    <recommendedName>
        <fullName evidence="4">Transmembrane protein</fullName>
    </recommendedName>
</protein>